<protein>
    <recommendedName>
        <fullName evidence="2">Growth hormone secretagogue receptor type 1</fullName>
    </recommendedName>
    <alternativeName>
        <fullName evidence="13">GH-releasing peptide receptor</fullName>
    </alternativeName>
    <alternativeName>
        <fullName evidence="12">Ghrelin receptor</fullName>
    </alternativeName>
</protein>
<keyword evidence="4 15" id="KW-0812">Transmembrane</keyword>
<dbReference type="InterPro" id="IPR017452">
    <property type="entry name" value="GPCR_Rhodpsn_7TM"/>
</dbReference>
<keyword evidence="6 15" id="KW-0297">G-protein coupled receptor</keyword>
<keyword evidence="5 16" id="KW-1133">Transmembrane helix</keyword>
<keyword evidence="9 15" id="KW-0675">Receptor</keyword>
<dbReference type="PROSITE" id="PS50262">
    <property type="entry name" value="G_PROTEIN_RECEP_F1_2"/>
    <property type="match status" value="1"/>
</dbReference>
<name>A0AAJ7UC93_PETMA</name>
<evidence type="ECO:0000256" key="16">
    <source>
        <dbReference type="SAM" id="Phobius"/>
    </source>
</evidence>
<feature type="transmembrane region" description="Helical" evidence="16">
    <location>
        <begin position="170"/>
        <end position="192"/>
    </location>
</feature>
<dbReference type="GO" id="GO:0009755">
    <property type="term" value="P:hormone-mediated signaling pathway"/>
    <property type="evidence" value="ECO:0007669"/>
    <property type="project" value="TreeGrafter"/>
</dbReference>
<evidence type="ECO:0000256" key="6">
    <source>
        <dbReference type="ARBA" id="ARBA00023040"/>
    </source>
</evidence>
<feature type="transmembrane region" description="Helical" evidence="16">
    <location>
        <begin position="289"/>
        <end position="311"/>
    </location>
</feature>
<dbReference type="PRINTS" id="PR01417">
    <property type="entry name" value="GHSRECEPTOR"/>
</dbReference>
<organism evidence="18 19">
    <name type="scientific">Petromyzon marinus</name>
    <name type="common">Sea lamprey</name>
    <dbReference type="NCBI Taxonomy" id="7757"/>
    <lineage>
        <taxon>Eukaryota</taxon>
        <taxon>Metazoa</taxon>
        <taxon>Chordata</taxon>
        <taxon>Craniata</taxon>
        <taxon>Vertebrata</taxon>
        <taxon>Cyclostomata</taxon>
        <taxon>Hyperoartia</taxon>
        <taxon>Petromyzontiformes</taxon>
        <taxon>Petromyzontidae</taxon>
        <taxon>Petromyzon</taxon>
    </lineage>
</organism>
<evidence type="ECO:0000256" key="4">
    <source>
        <dbReference type="ARBA" id="ARBA00022692"/>
    </source>
</evidence>
<proteinExistence type="inferred from homology"/>
<accession>A0AAJ7UC93</accession>
<dbReference type="PANTHER" id="PTHR24243:SF7">
    <property type="entry name" value="GROWTH HORMONE SECRETAGOGUE RECEPTOR TYPE 1"/>
    <property type="match status" value="1"/>
</dbReference>
<evidence type="ECO:0000256" key="8">
    <source>
        <dbReference type="ARBA" id="ARBA00023157"/>
    </source>
</evidence>
<evidence type="ECO:0000256" key="9">
    <source>
        <dbReference type="ARBA" id="ARBA00023170"/>
    </source>
</evidence>
<gene>
    <name evidence="19" type="primary">LOC116956262</name>
</gene>
<evidence type="ECO:0000259" key="17">
    <source>
        <dbReference type="PROSITE" id="PS50262"/>
    </source>
</evidence>
<feature type="transmembrane region" description="Helical" evidence="16">
    <location>
        <begin position="131"/>
        <end position="149"/>
    </location>
</feature>
<dbReference type="Proteomes" id="UP001318040">
    <property type="component" value="Chromosome 64"/>
</dbReference>
<dbReference type="InterPro" id="IPR000276">
    <property type="entry name" value="GPCR_Rhodpsn"/>
</dbReference>
<keyword evidence="8" id="KW-1015">Disulfide bond</keyword>
<evidence type="ECO:0000256" key="3">
    <source>
        <dbReference type="ARBA" id="ARBA00022475"/>
    </source>
</evidence>
<dbReference type="PANTHER" id="PTHR24243">
    <property type="entry name" value="G-PROTEIN COUPLED RECEPTOR"/>
    <property type="match status" value="1"/>
</dbReference>
<keyword evidence="3" id="KW-1003">Cell membrane</keyword>
<evidence type="ECO:0000256" key="12">
    <source>
        <dbReference type="ARBA" id="ARBA00032291"/>
    </source>
</evidence>
<keyword evidence="10" id="KW-0325">Glycoprotein</keyword>
<evidence type="ECO:0000256" key="5">
    <source>
        <dbReference type="ARBA" id="ARBA00022989"/>
    </source>
</evidence>
<evidence type="ECO:0000256" key="13">
    <source>
        <dbReference type="ARBA" id="ARBA00033151"/>
    </source>
</evidence>
<evidence type="ECO:0000256" key="11">
    <source>
        <dbReference type="ARBA" id="ARBA00023224"/>
    </source>
</evidence>
<evidence type="ECO:0000256" key="14">
    <source>
        <dbReference type="ARBA" id="ARBA00056988"/>
    </source>
</evidence>
<dbReference type="FunFam" id="1.20.1070.10:FF:000125">
    <property type="entry name" value="growth hormone secretagogue receptor type 1"/>
    <property type="match status" value="1"/>
</dbReference>
<feature type="transmembrane region" description="Helical" evidence="16">
    <location>
        <begin position="90"/>
        <end position="111"/>
    </location>
</feature>
<evidence type="ECO:0000313" key="18">
    <source>
        <dbReference type="Proteomes" id="UP001318040"/>
    </source>
</evidence>
<dbReference type="PRINTS" id="PR00237">
    <property type="entry name" value="GPCRRHODOPSN"/>
</dbReference>
<evidence type="ECO:0000256" key="7">
    <source>
        <dbReference type="ARBA" id="ARBA00023136"/>
    </source>
</evidence>
<comment type="function">
    <text evidence="14">Receptor for ghrelin, coupled to G-alpha-11 proteins. Stimulates growth hormone secretion. Also binds other growth hormone releasing peptides (GHRP) (e.g. Met-enkephalin and GHRP-6) as well as non-peptide, low molecular weight secretagogues (e.g. L-692,429, MK-0677, adenosine).</text>
</comment>
<dbReference type="Pfam" id="PF00001">
    <property type="entry name" value="7tm_1"/>
    <property type="match status" value="1"/>
</dbReference>
<dbReference type="KEGG" id="pmrn:116956262"/>
<evidence type="ECO:0000256" key="2">
    <source>
        <dbReference type="ARBA" id="ARBA00018726"/>
    </source>
</evidence>
<evidence type="ECO:0000256" key="1">
    <source>
        <dbReference type="ARBA" id="ARBA00004651"/>
    </source>
</evidence>
<comment type="similarity">
    <text evidence="15">Belongs to the G-protein coupled receptor 1 family.</text>
</comment>
<dbReference type="GO" id="GO:0005886">
    <property type="term" value="C:plasma membrane"/>
    <property type="evidence" value="ECO:0007669"/>
    <property type="project" value="UniProtKB-SubCell"/>
</dbReference>
<sequence length="413" mass="45457">MELPLNGTAANGTGDPRQFTDLYEFSNDADDSDDSAATQHGTLPGALFPVPVLSAITVACLLLFAVGVAGNVLTILVVTRFKVMRTTTNLYLSSMALSDICIFLCMPFDLFRIWQFVPWIFGDLICKWFQYASECCTYATILHITALSVERYLAVCFPLKAKVVITKRRVARVICLLWSVAALSAGPVFAVVGVEFENTTGLGGGGDGGGPRDGVSAVCRQTRYAETSGLLYVMVWVSTIYFFMPVLCLSVLYSLIGRELGRRKRCRRRAARRVCMATRDSSHRQTVKMLAVVVVAFILCWLPFHVGRYLFTSSFDSESKLVHQVSRYFNLAAMILFYLSAAINPVLYNAMSRKFRTAAACLFRREPYPLYWTTTNNNSSSSARDESSQAAAAAAHAQCGVNNNSSSSTTTCV</sequence>
<reference evidence="19" key="1">
    <citation type="submission" date="2025-08" db="UniProtKB">
        <authorList>
            <consortium name="RefSeq"/>
        </authorList>
    </citation>
    <scope>IDENTIFICATION</scope>
    <source>
        <tissue evidence="19">Sperm</tissue>
    </source>
</reference>
<dbReference type="SUPFAM" id="SSF81321">
    <property type="entry name" value="Family A G protein-coupled receptor-like"/>
    <property type="match status" value="1"/>
</dbReference>
<keyword evidence="7 16" id="KW-0472">Membrane</keyword>
<dbReference type="RefSeq" id="XP_032833607.1">
    <property type="nucleotide sequence ID" value="XM_032977716.1"/>
</dbReference>
<dbReference type="PROSITE" id="PS00237">
    <property type="entry name" value="G_PROTEIN_RECEP_F1_1"/>
    <property type="match status" value="1"/>
</dbReference>
<dbReference type="AlphaFoldDB" id="A0AAJ7UC93"/>
<feature type="transmembrane region" description="Helical" evidence="16">
    <location>
        <begin position="331"/>
        <end position="348"/>
    </location>
</feature>
<keyword evidence="11 15" id="KW-0807">Transducer</keyword>
<dbReference type="InterPro" id="IPR003905">
    <property type="entry name" value="GHS-R/MTLR"/>
</dbReference>
<comment type="subcellular location">
    <subcellularLocation>
        <location evidence="1">Cell membrane</location>
        <topology evidence="1">Multi-pass membrane protein</topology>
    </subcellularLocation>
</comment>
<evidence type="ECO:0000256" key="10">
    <source>
        <dbReference type="ARBA" id="ARBA00023180"/>
    </source>
</evidence>
<feature type="transmembrane region" description="Helical" evidence="16">
    <location>
        <begin position="230"/>
        <end position="255"/>
    </location>
</feature>
<feature type="transmembrane region" description="Helical" evidence="16">
    <location>
        <begin position="52"/>
        <end position="78"/>
    </location>
</feature>
<dbReference type="GO" id="GO:0001616">
    <property type="term" value="F:growth hormone secretagogue receptor activity"/>
    <property type="evidence" value="ECO:0007669"/>
    <property type="project" value="TreeGrafter"/>
</dbReference>
<keyword evidence="18" id="KW-1185">Reference proteome</keyword>
<evidence type="ECO:0000256" key="15">
    <source>
        <dbReference type="RuleBase" id="RU000688"/>
    </source>
</evidence>
<evidence type="ECO:0000313" key="19">
    <source>
        <dbReference type="RefSeq" id="XP_032833607.1"/>
    </source>
</evidence>
<feature type="domain" description="G-protein coupled receptors family 1 profile" evidence="17">
    <location>
        <begin position="70"/>
        <end position="348"/>
    </location>
</feature>
<dbReference type="Gene3D" id="1.20.1070.10">
    <property type="entry name" value="Rhodopsin 7-helix transmembrane proteins"/>
    <property type="match status" value="1"/>
</dbReference>